<accession>A0ABS2P858</accession>
<feature type="domain" description="CBS" evidence="13">
    <location>
        <begin position="308"/>
        <end position="366"/>
    </location>
</feature>
<comment type="cofactor">
    <cofactor evidence="1">
        <name>Mg(2+)</name>
        <dbReference type="ChEBI" id="CHEBI:18420"/>
    </cofactor>
</comment>
<keyword evidence="15" id="KW-1185">Reference proteome</keyword>
<dbReference type="Pfam" id="PF02272">
    <property type="entry name" value="DHHA1"/>
    <property type="match status" value="1"/>
</dbReference>
<dbReference type="InterPro" id="IPR001667">
    <property type="entry name" value="DDH_dom"/>
</dbReference>
<dbReference type="SUPFAM" id="SSF54631">
    <property type="entry name" value="CBS-domain pair"/>
    <property type="match status" value="1"/>
</dbReference>
<dbReference type="PANTHER" id="PTHR47788">
    <property type="entry name" value="POLYA POLYMERASE"/>
    <property type="match status" value="1"/>
</dbReference>
<dbReference type="SUPFAM" id="SSF81301">
    <property type="entry name" value="Nucleotidyltransferase"/>
    <property type="match status" value="1"/>
</dbReference>
<evidence type="ECO:0000256" key="1">
    <source>
        <dbReference type="ARBA" id="ARBA00001946"/>
    </source>
</evidence>
<keyword evidence="10 12" id="KW-0694">RNA-binding</keyword>
<evidence type="ECO:0000256" key="7">
    <source>
        <dbReference type="ARBA" id="ARBA00022723"/>
    </source>
</evidence>
<keyword evidence="14" id="KW-0378">Hydrolase</keyword>
<gene>
    <name evidence="14" type="ORF">JOD17_000633</name>
</gene>
<evidence type="ECO:0000256" key="12">
    <source>
        <dbReference type="RuleBase" id="RU003953"/>
    </source>
</evidence>
<organism evidence="14 15">
    <name type="scientific">Geomicrobium sediminis</name>
    <dbReference type="NCBI Taxonomy" id="1347788"/>
    <lineage>
        <taxon>Bacteria</taxon>
        <taxon>Bacillati</taxon>
        <taxon>Bacillota</taxon>
        <taxon>Bacilli</taxon>
        <taxon>Bacillales</taxon>
        <taxon>Geomicrobium</taxon>
    </lineage>
</organism>
<keyword evidence="8" id="KW-0547">Nucleotide-binding</keyword>
<keyword evidence="3" id="KW-0820">tRNA-binding</keyword>
<dbReference type="SUPFAM" id="SSF64182">
    <property type="entry name" value="DHH phosphoesterases"/>
    <property type="match status" value="1"/>
</dbReference>
<keyword evidence="4 12" id="KW-0808">Transferase</keyword>
<evidence type="ECO:0000313" key="14">
    <source>
        <dbReference type="EMBL" id="MBM7631541.1"/>
    </source>
</evidence>
<dbReference type="InterPro" id="IPR043519">
    <property type="entry name" value="NT_sf"/>
</dbReference>
<dbReference type="EMBL" id="JAFBEC010000002">
    <property type="protein sequence ID" value="MBM7631541.1"/>
    <property type="molecule type" value="Genomic_DNA"/>
</dbReference>
<evidence type="ECO:0000256" key="5">
    <source>
        <dbReference type="ARBA" id="ARBA00022694"/>
    </source>
</evidence>
<keyword evidence="5" id="KW-0819">tRNA processing</keyword>
<dbReference type="Gene3D" id="3.90.1640.10">
    <property type="entry name" value="inorganic pyrophosphatase (n-terminal core)"/>
    <property type="match status" value="1"/>
</dbReference>
<dbReference type="GO" id="GO:0004810">
    <property type="term" value="F:CCA tRNA nucleotidyltransferase activity"/>
    <property type="evidence" value="ECO:0007669"/>
    <property type="project" value="UniProtKB-EC"/>
</dbReference>
<evidence type="ECO:0000256" key="11">
    <source>
        <dbReference type="PROSITE-ProRule" id="PRU00703"/>
    </source>
</evidence>
<dbReference type="EC" id="2.7.7.72" evidence="14"/>
<evidence type="ECO:0000256" key="3">
    <source>
        <dbReference type="ARBA" id="ARBA00022555"/>
    </source>
</evidence>
<dbReference type="CDD" id="cd05398">
    <property type="entry name" value="NT_ClassII-CCAase"/>
    <property type="match status" value="1"/>
</dbReference>
<dbReference type="InterPro" id="IPR003156">
    <property type="entry name" value="DHHA1_dom"/>
</dbReference>
<feature type="domain" description="CBS" evidence="13">
    <location>
        <begin position="370"/>
        <end position="425"/>
    </location>
</feature>
<evidence type="ECO:0000313" key="15">
    <source>
        <dbReference type="Proteomes" id="UP000741863"/>
    </source>
</evidence>
<dbReference type="Gene3D" id="1.10.3090.10">
    <property type="entry name" value="cca-adding enzyme, domain 2"/>
    <property type="match status" value="1"/>
</dbReference>
<dbReference type="RefSeq" id="WP_204695662.1">
    <property type="nucleotide sequence ID" value="NZ_JAFBEC010000002.1"/>
</dbReference>
<dbReference type="InterPro" id="IPR052390">
    <property type="entry name" value="tRNA_nt/polyA_polymerase"/>
</dbReference>
<keyword evidence="11" id="KW-0129">CBS domain</keyword>
<evidence type="ECO:0000256" key="2">
    <source>
        <dbReference type="ARBA" id="ARBA00007265"/>
    </source>
</evidence>
<dbReference type="SMART" id="SM00116">
    <property type="entry name" value="CBS"/>
    <property type="match status" value="2"/>
</dbReference>
<evidence type="ECO:0000256" key="6">
    <source>
        <dbReference type="ARBA" id="ARBA00022695"/>
    </source>
</evidence>
<comment type="caution">
    <text evidence="14">The sequence shown here is derived from an EMBL/GenBank/DDBJ whole genome shotgun (WGS) entry which is preliminary data.</text>
</comment>
<dbReference type="InterPro" id="IPR000644">
    <property type="entry name" value="CBS_dom"/>
</dbReference>
<dbReference type="Pfam" id="PF01743">
    <property type="entry name" value="PolyA_pol"/>
    <property type="match status" value="1"/>
</dbReference>
<protein>
    <submittedName>
        <fullName evidence="14">tRNA nucleotidyltransferase (CCA-adding enzyme)</fullName>
        <ecNumber evidence="14">2.7.7.72</ecNumber>
        <ecNumber evidence="14">3.1.3.-</ecNumber>
        <ecNumber evidence="14">3.1.4.-</ecNumber>
    </submittedName>
</protein>
<evidence type="ECO:0000256" key="9">
    <source>
        <dbReference type="ARBA" id="ARBA00022842"/>
    </source>
</evidence>
<keyword evidence="7" id="KW-0479">Metal-binding</keyword>
<name>A0ABS2P858_9BACL</name>
<keyword evidence="6 14" id="KW-0548">Nucleotidyltransferase</keyword>
<dbReference type="EC" id="3.1.4.-" evidence="14"/>
<evidence type="ECO:0000256" key="8">
    <source>
        <dbReference type="ARBA" id="ARBA00022741"/>
    </source>
</evidence>
<dbReference type="Gene3D" id="3.30.460.10">
    <property type="entry name" value="Beta Polymerase, domain 2"/>
    <property type="match status" value="1"/>
</dbReference>
<dbReference type="Pfam" id="PF00571">
    <property type="entry name" value="CBS"/>
    <property type="match status" value="2"/>
</dbReference>
<evidence type="ECO:0000256" key="4">
    <source>
        <dbReference type="ARBA" id="ARBA00022679"/>
    </source>
</evidence>
<dbReference type="PANTHER" id="PTHR47788:SF1">
    <property type="entry name" value="A-ADDING TRNA NUCLEOTIDYLTRANSFERASE"/>
    <property type="match status" value="1"/>
</dbReference>
<dbReference type="Gene3D" id="3.10.580.10">
    <property type="entry name" value="CBS-domain"/>
    <property type="match status" value="2"/>
</dbReference>
<dbReference type="CDD" id="cd04595">
    <property type="entry name" value="CBS_pair_DHH_polyA_Pol_assoc"/>
    <property type="match status" value="1"/>
</dbReference>
<dbReference type="InterPro" id="IPR038763">
    <property type="entry name" value="DHH_sf"/>
</dbReference>
<keyword evidence="9" id="KW-0460">Magnesium</keyword>
<dbReference type="InterPro" id="IPR002646">
    <property type="entry name" value="PolA_pol_head_dom"/>
</dbReference>
<dbReference type="InterPro" id="IPR046342">
    <property type="entry name" value="CBS_dom_sf"/>
</dbReference>
<dbReference type="Pfam" id="PF01368">
    <property type="entry name" value="DHH"/>
    <property type="match status" value="1"/>
</dbReference>
<dbReference type="PROSITE" id="PS51371">
    <property type="entry name" value="CBS"/>
    <property type="match status" value="2"/>
</dbReference>
<sequence length="824" mass="93220">MKLIATHKQTDFDGLASLLAAKKLHPEASILLSGQLSPEVQQYVSLHRNNFSYIEERELRIDELDQLILVDTSDPARCSNKLQDIHPLETIIYDHHPNAPNAKGIVAMTGACVTLLLEEIYKQNLTIEPWERTLFALGLYSDTGSFMFESTTARDVKMLNQLFTDGISLLTVNQFHSQTLTETQQHILKRLLDHYESINHEGISFVYSVIELDQHVSNLSAIVERWVPLIGGDGCIAIVKMKDTIFVVARSSHERFDVRTLMELLGGGGHHAAAAATIKDQSIEDVVDVIIQQYKSSIKSATTVRQVMSTPVKTVAIDATIDDVLQRSLRFGHSGFPVVDEDHLRGIISVRDANKAHHHGLGHAPVKGHMTENVITVTVDTALEEAETLIIHHDIGRLPIIEDDRLVGILTRSDLLQSLYSRKPTEQKSDDCVQLPTFIQKDLESLGSLADDYGVRIYLVGGIVRDLLLEKANDDIDIVVEGDAVQFAKFVGRSWEKEVVVHESFQTAKLKITDDLTIDLATTRAEYYDHPSALPQVIRTHLKEDMYRRDFTINAMAISLNHDSFMKLIDPFGGRRDLEKQLLRPLHNLSFIEDPTRILRGLRFEGRFGFRLTDEAERFASDAKSAISKLSFERIGQEWAKVTQEKSYQRIAKRLDELNLLTAFFPGATYASKVASVYTCIANERLDEHPFFTLYPLYVQNVSSLQFIAKTKHEKRTTKELIELDHLDVQSLQTYGSWHEKTHHLQQSSLLLFNCAVSLPISLKSYVTKREHLDVRLRAEELIELGVQKGPEISRQLLQLECKQLDNPSLTKEESIAFIKKLSL</sequence>
<dbReference type="Gene3D" id="3.10.310.30">
    <property type="match status" value="1"/>
</dbReference>
<dbReference type="Proteomes" id="UP000741863">
    <property type="component" value="Unassembled WGS sequence"/>
</dbReference>
<dbReference type="EC" id="3.1.3.-" evidence="14"/>
<proteinExistence type="inferred from homology"/>
<evidence type="ECO:0000259" key="13">
    <source>
        <dbReference type="PROSITE" id="PS51371"/>
    </source>
</evidence>
<dbReference type="SUPFAM" id="SSF81891">
    <property type="entry name" value="Poly A polymerase C-terminal region-like"/>
    <property type="match status" value="1"/>
</dbReference>
<evidence type="ECO:0000256" key="10">
    <source>
        <dbReference type="ARBA" id="ARBA00022884"/>
    </source>
</evidence>
<dbReference type="GO" id="GO:0016787">
    <property type="term" value="F:hydrolase activity"/>
    <property type="evidence" value="ECO:0007669"/>
    <property type="project" value="UniProtKB-KW"/>
</dbReference>
<comment type="similarity">
    <text evidence="2 12">Belongs to the tRNA nucleotidyltransferase/poly(A) polymerase family.</text>
</comment>
<reference evidence="14 15" key="1">
    <citation type="submission" date="2021-01" db="EMBL/GenBank/DDBJ databases">
        <title>Genomic Encyclopedia of Type Strains, Phase IV (KMG-IV): sequencing the most valuable type-strain genomes for metagenomic binning, comparative biology and taxonomic classification.</title>
        <authorList>
            <person name="Goeker M."/>
        </authorList>
    </citation>
    <scope>NUCLEOTIDE SEQUENCE [LARGE SCALE GENOMIC DNA]</scope>
    <source>
        <strain evidence="14 15">DSM 25540</strain>
    </source>
</reference>